<name>A0A8J3KPY3_9ACTN</name>
<feature type="transmembrane region" description="Helical" evidence="1">
    <location>
        <begin position="12"/>
        <end position="32"/>
    </location>
</feature>
<dbReference type="EMBL" id="BONI01000005">
    <property type="protein sequence ID" value="GIG04123.1"/>
    <property type="molecule type" value="Genomic_DNA"/>
</dbReference>
<accession>A0A8J3KPY3</accession>
<gene>
    <name evidence="2" type="ORF">Cco03nite_08230</name>
</gene>
<dbReference type="Proteomes" id="UP000630887">
    <property type="component" value="Unassembled WGS sequence"/>
</dbReference>
<keyword evidence="1" id="KW-0812">Transmembrane</keyword>
<sequence length="149" mass="16929">MAKNEDENRFFIPVLLIIGLLLCCGTPAYVGYRMWADPKTKAGMEQAATEYLDALRDGDYPAAYALACDSEREKYPLAEWTTYHDEPDIASYRITEVAIVDQSEGPTLYHVRAELRYADGKTALWHYNMADESGGWRVCYNTWVDPKTG</sequence>
<evidence type="ECO:0008006" key="4">
    <source>
        <dbReference type="Google" id="ProtNLM"/>
    </source>
</evidence>
<organism evidence="2 3">
    <name type="scientific">Catellatospora coxensis</name>
    <dbReference type="NCBI Taxonomy" id="310354"/>
    <lineage>
        <taxon>Bacteria</taxon>
        <taxon>Bacillati</taxon>
        <taxon>Actinomycetota</taxon>
        <taxon>Actinomycetes</taxon>
        <taxon>Micromonosporales</taxon>
        <taxon>Micromonosporaceae</taxon>
        <taxon>Catellatospora</taxon>
    </lineage>
</organism>
<evidence type="ECO:0000313" key="2">
    <source>
        <dbReference type="EMBL" id="GIG04123.1"/>
    </source>
</evidence>
<dbReference type="AlphaFoldDB" id="A0A8J3KPY3"/>
<evidence type="ECO:0000313" key="3">
    <source>
        <dbReference type="Proteomes" id="UP000630887"/>
    </source>
</evidence>
<proteinExistence type="predicted"/>
<keyword evidence="1" id="KW-0472">Membrane</keyword>
<evidence type="ECO:0000256" key="1">
    <source>
        <dbReference type="SAM" id="Phobius"/>
    </source>
</evidence>
<comment type="caution">
    <text evidence="2">The sequence shown here is derived from an EMBL/GenBank/DDBJ whole genome shotgun (WGS) entry which is preliminary data.</text>
</comment>
<keyword evidence="3" id="KW-1185">Reference proteome</keyword>
<keyword evidence="1" id="KW-1133">Transmembrane helix</keyword>
<protein>
    <recommendedName>
        <fullName evidence="4">DUF4878 domain-containing protein</fullName>
    </recommendedName>
</protein>
<reference evidence="2 3" key="1">
    <citation type="submission" date="2021-01" db="EMBL/GenBank/DDBJ databases">
        <title>Whole genome shotgun sequence of Catellatospora coxensis NBRC 107359.</title>
        <authorList>
            <person name="Komaki H."/>
            <person name="Tamura T."/>
        </authorList>
    </citation>
    <scope>NUCLEOTIDE SEQUENCE [LARGE SCALE GENOMIC DNA]</scope>
    <source>
        <strain evidence="2 3">NBRC 107359</strain>
    </source>
</reference>